<reference evidence="5" key="1">
    <citation type="submission" date="2018-01" db="EMBL/GenBank/DDBJ databases">
        <title>An insight into the sialome of Amazonian anophelines.</title>
        <authorList>
            <person name="Ribeiro J.M."/>
            <person name="Scarpassa V."/>
            <person name="Calvo E."/>
        </authorList>
    </citation>
    <scope>NUCLEOTIDE SEQUENCE</scope>
    <source>
        <tissue evidence="5">Salivary glands</tissue>
    </source>
</reference>
<evidence type="ECO:0000259" key="4">
    <source>
        <dbReference type="Pfam" id="PF14075"/>
    </source>
</evidence>
<keyword evidence="1" id="KW-0597">Phosphoprotein</keyword>
<accession>A0A2M4A786</accession>
<protein>
    <submittedName>
        <fullName evidence="5">Putative ubinuclein nuclear protein</fullName>
    </submittedName>
</protein>
<feature type="compositionally biased region" description="Low complexity" evidence="2">
    <location>
        <begin position="1287"/>
        <end position="1296"/>
    </location>
</feature>
<feature type="compositionally biased region" description="Low complexity" evidence="2">
    <location>
        <begin position="1100"/>
        <end position="1112"/>
    </location>
</feature>
<feature type="compositionally biased region" description="Low complexity" evidence="2">
    <location>
        <begin position="328"/>
        <end position="342"/>
    </location>
</feature>
<dbReference type="PANTHER" id="PTHR21669:SF28">
    <property type="entry name" value="YEMANUCLEIN"/>
    <property type="match status" value="1"/>
</dbReference>
<evidence type="ECO:0000256" key="2">
    <source>
        <dbReference type="SAM" id="MobiDB-lite"/>
    </source>
</evidence>
<dbReference type="PANTHER" id="PTHR21669">
    <property type="entry name" value="CAPZ-INTERACTING PROTEIN AND RELATED PROTEINS"/>
    <property type="match status" value="1"/>
</dbReference>
<feature type="compositionally biased region" description="Low complexity" evidence="2">
    <location>
        <begin position="466"/>
        <end position="475"/>
    </location>
</feature>
<name>A0A2M4A786_9DIPT</name>
<feature type="compositionally biased region" description="Basic and acidic residues" evidence="2">
    <location>
        <begin position="519"/>
        <end position="531"/>
    </location>
</feature>
<feature type="compositionally biased region" description="Low complexity" evidence="2">
    <location>
        <begin position="872"/>
        <end position="884"/>
    </location>
</feature>
<feature type="region of interest" description="Disordered" evidence="2">
    <location>
        <begin position="244"/>
        <end position="373"/>
    </location>
</feature>
<feature type="region of interest" description="Disordered" evidence="2">
    <location>
        <begin position="582"/>
        <end position="612"/>
    </location>
</feature>
<dbReference type="GO" id="GO:0006325">
    <property type="term" value="P:chromatin organization"/>
    <property type="evidence" value="ECO:0007669"/>
    <property type="project" value="TreeGrafter"/>
</dbReference>
<feature type="compositionally biased region" description="Low complexity" evidence="2">
    <location>
        <begin position="922"/>
        <end position="944"/>
    </location>
</feature>
<feature type="compositionally biased region" description="Basic and acidic residues" evidence="2">
    <location>
        <begin position="446"/>
        <end position="464"/>
    </location>
</feature>
<dbReference type="EMBL" id="GGFK01003345">
    <property type="protein sequence ID" value="MBW36666.1"/>
    <property type="molecule type" value="Transcribed_RNA"/>
</dbReference>
<evidence type="ECO:0000256" key="1">
    <source>
        <dbReference type="ARBA" id="ARBA00022553"/>
    </source>
</evidence>
<dbReference type="Gene3D" id="3.30.70.2850">
    <property type="match status" value="1"/>
</dbReference>
<feature type="compositionally biased region" description="Low complexity" evidence="2">
    <location>
        <begin position="1052"/>
        <end position="1062"/>
    </location>
</feature>
<feature type="region of interest" description="Disordered" evidence="2">
    <location>
        <begin position="1158"/>
        <end position="1243"/>
    </location>
</feature>
<feature type="compositionally biased region" description="Polar residues" evidence="2">
    <location>
        <begin position="1019"/>
        <end position="1028"/>
    </location>
</feature>
<feature type="domain" description="Hpc2-related" evidence="3">
    <location>
        <begin position="187"/>
        <end position="236"/>
    </location>
</feature>
<evidence type="ECO:0000313" key="5">
    <source>
        <dbReference type="EMBL" id="MBW36666.1"/>
    </source>
</evidence>
<dbReference type="Pfam" id="PF08729">
    <property type="entry name" value="HUN"/>
    <property type="match status" value="1"/>
</dbReference>
<feature type="compositionally biased region" description="Gly residues" evidence="2">
    <location>
        <begin position="80"/>
        <end position="96"/>
    </location>
</feature>
<feature type="compositionally biased region" description="Polar residues" evidence="2">
    <location>
        <begin position="908"/>
        <end position="921"/>
    </location>
</feature>
<feature type="compositionally biased region" description="Polar residues" evidence="2">
    <location>
        <begin position="542"/>
        <end position="562"/>
    </location>
</feature>
<dbReference type="InterPro" id="IPR014840">
    <property type="entry name" value="HRD"/>
</dbReference>
<feature type="compositionally biased region" description="Basic residues" evidence="2">
    <location>
        <begin position="1082"/>
        <end position="1091"/>
    </location>
</feature>
<dbReference type="Pfam" id="PF14075">
    <property type="entry name" value="UBN_AB"/>
    <property type="match status" value="1"/>
</dbReference>
<proteinExistence type="predicted"/>
<feature type="region of interest" description="Disordered" evidence="2">
    <location>
        <begin position="1261"/>
        <end position="1312"/>
    </location>
</feature>
<feature type="compositionally biased region" description="Low complexity" evidence="2">
    <location>
        <begin position="1205"/>
        <end position="1219"/>
    </location>
</feature>
<dbReference type="GO" id="GO:0005634">
    <property type="term" value="C:nucleus"/>
    <property type="evidence" value="ECO:0007669"/>
    <property type="project" value="TreeGrafter"/>
</dbReference>
<organism evidence="5">
    <name type="scientific">Anopheles triannulatus</name>
    <dbReference type="NCBI Taxonomy" id="58253"/>
    <lineage>
        <taxon>Eukaryota</taxon>
        <taxon>Metazoa</taxon>
        <taxon>Ecdysozoa</taxon>
        <taxon>Arthropoda</taxon>
        <taxon>Hexapoda</taxon>
        <taxon>Insecta</taxon>
        <taxon>Pterygota</taxon>
        <taxon>Neoptera</taxon>
        <taxon>Endopterygota</taxon>
        <taxon>Diptera</taxon>
        <taxon>Nematocera</taxon>
        <taxon>Culicoidea</taxon>
        <taxon>Culicidae</taxon>
        <taxon>Anophelinae</taxon>
        <taxon>Anopheles</taxon>
    </lineage>
</organism>
<feature type="compositionally biased region" description="Low complexity" evidence="2">
    <location>
        <begin position="1158"/>
        <end position="1171"/>
    </location>
</feature>
<dbReference type="InterPro" id="IPR026947">
    <property type="entry name" value="UBN_middle_dom"/>
</dbReference>
<feature type="compositionally biased region" description="Low complexity" evidence="2">
    <location>
        <begin position="432"/>
        <end position="445"/>
    </location>
</feature>
<feature type="region of interest" description="Disordered" evidence="2">
    <location>
        <begin position="80"/>
        <end position="103"/>
    </location>
</feature>
<feature type="compositionally biased region" description="Low complexity" evidence="2">
    <location>
        <begin position="1268"/>
        <end position="1277"/>
    </location>
</feature>
<feature type="domain" description="Ubinuclein middle" evidence="4">
    <location>
        <begin position="614"/>
        <end position="854"/>
    </location>
</feature>
<feature type="region of interest" description="Disordered" evidence="2">
    <location>
        <begin position="763"/>
        <end position="793"/>
    </location>
</feature>
<feature type="compositionally biased region" description="Gly residues" evidence="2">
    <location>
        <begin position="1113"/>
        <end position="1131"/>
    </location>
</feature>
<sequence length="1312" mass="137960">MSDVKRVTLTTISDVVRKGGGAGGGTTTMSTGSTIMASSSSFGGGAFSQFELLEVAAAAATAASPFASSSSSMFGGAAGGKDAMGGGTPGNNGSSGSGSSKKQKTVRLELNLFEPTADSFPEFNFSKLIHEEQKRLKKLQKKHEEEANGFLSDPELDNDVARMARELELKYGSGSAYASSKSSKHARPSKLDYCDRGAGYDEEDSFIDNSEAYDELMPQEIETVGGGFYINSGQLEFKQLSNFERPEDAQRMPKPKKRALSTSSESSDGEAEPETAEAKSKSQETTNAQPPGDKVVPNHKDLGAQPQQQQPPVQPMECQSGTEDDKATSSVLVSSGTTVAATGSQDEKVRLNGHVSKKQKLNDNGQSAAPKGGGASVIVEAMVEEKLVHSTASGALPVPEGEKDGKSNGVKGTGKPTNAASSTKKDEAVLSTEGGVKTIKTTTVKDMLRAKRDSLRKMEQEKKGRSSGSSRVSSSEAEEDGDDGGGDEDDEEDDDDNDDDDDDDDEDDEDEDDDEDEGRSEKNSHDTRSEVDIGSDSESSRESTGQKAVANVSASVPSTMPNSTVTTTANAVASTIVSAAAADPPMMNGGPMETEQHQQQQQQTEERKRKECKLPDGIGESLRKDIGTLLELANGQAGGGGKLNYFDSKVADLMLQIDEACRSYGGSGSNSTRNVVFRYLEAHLSISRQSLQLKLKKIRIRWLENRSKSTLGRLESTVNQMMPAILAKYELDCAKVQEIRAAQQAQAAATAAAATSAVSTVSGSSSATTSITNGAEKPDAAPSSVPQVRNPKKRFPWNDRSSVLLWDLFTLRSDMYGLVRPRNETQEEFVAEYLRTRVVPLWPKGWIRYEDLQKELDRRKKVLAKIQGAAAAAASTGAVTTGGVKEPHSKKPPIIMLSPLTSPGPPESTGTKMNGVPSSATDMSMSISGSQRSTSSQSTSGSKSKQTDSERSPAGATGGIVATSTASHPYMGDGLSPNHSSLHKRTSDHSISNIMNSPPLPPPASTTMDSRHSPGEANRNASGRSNHTGNRRCSFDDDHSAGAQAQQRLEPVVVSSTSSKDGSSPRRVHFPGITDGKGSSSQHHHHHHRRASREEDSDSSIEIIAEYSMTAGGAPGGGGGGGGSKGSGGMSGSNMSPMGGTSLPVLNREKYKNLIAGKTKSGSTTSSHAGSPIATTDLPSPMGTPGGSSGSGLKYSKHSPAATVSGSTSASPSFNSSMSNPVGGGATGLPFAIPSGAVSGGGSSLDIVDVQQIMKDLKELQELQQHHSVGGNSGSSSRKVPDTSTLQNQQQQQQQQPPHNVQLPLAQFLPRS</sequence>
<feature type="compositionally biased region" description="Acidic residues" evidence="2">
    <location>
        <begin position="476"/>
        <end position="518"/>
    </location>
</feature>
<feature type="compositionally biased region" description="Low complexity" evidence="2">
    <location>
        <begin position="1132"/>
        <end position="1142"/>
    </location>
</feature>
<feature type="region of interest" description="Disordered" evidence="2">
    <location>
        <begin position="872"/>
        <end position="1144"/>
    </location>
</feature>
<evidence type="ECO:0000259" key="3">
    <source>
        <dbReference type="Pfam" id="PF08729"/>
    </source>
</evidence>
<feature type="region of interest" description="Disordered" evidence="2">
    <location>
        <begin position="390"/>
        <end position="564"/>
    </location>
</feature>